<evidence type="ECO:0000313" key="3">
    <source>
        <dbReference type="Proteomes" id="UP000005289"/>
    </source>
</evidence>
<evidence type="ECO:0008006" key="4">
    <source>
        <dbReference type="Google" id="ProtNLM"/>
    </source>
</evidence>
<comment type="cofactor">
    <cofactor evidence="1">
        <name>Ni(2+)</name>
        <dbReference type="ChEBI" id="CHEBI:49786"/>
    </cofactor>
</comment>
<protein>
    <recommendedName>
        <fullName evidence="4">Ni,Fe-hydrogenase I large subunit</fullName>
    </recommendedName>
</protein>
<dbReference type="GO" id="GO:0016151">
    <property type="term" value="F:nickel cation binding"/>
    <property type="evidence" value="ECO:0007669"/>
    <property type="project" value="InterPro"/>
</dbReference>
<sequence length="365" mass="40075">MTNPIPAEGRIDIRVRWDGGAVTAAAVQSRRPQPGRLLRGQPVAQALAVIPRLFSLCGDAQTVAVEALLALRERGAIDDRQRAAWAARIHLESLREHLWRLGLDWTRIAGAPPLADPLRALLAGQHGWADDRDAARSWATETLRALFGPRSAMGDPDAFGRWLEQDPAPLAELLRQLRPRLQGRGVSGAPLFGAADLQGWVMQAPARLQADPEYHWRPDHAGRVFEMGPLARLRAHPVLALGDGQADAWRRVLARVLELEQGLQSLVHRARWPHALIGEAAPDAAVVALEMARGVLLHWLRVDDGRIAEYRIVAPTEWNFHPQGPAARGLVGTRADGEAALREQVALQLMALDPCVQYELEIADA</sequence>
<dbReference type="SUPFAM" id="SSF56762">
    <property type="entry name" value="HydB/Nqo4-like"/>
    <property type="match status" value="1"/>
</dbReference>
<dbReference type="HOGENOM" id="CLU_054514_0_0_6"/>
<dbReference type="Proteomes" id="UP000005289">
    <property type="component" value="Chromosome"/>
</dbReference>
<evidence type="ECO:0000256" key="1">
    <source>
        <dbReference type="PIRSR" id="PIRSR601501-1"/>
    </source>
</evidence>
<keyword evidence="1" id="KW-0533">Nickel</keyword>
<dbReference type="KEGG" id="tti:THITH_06790"/>
<keyword evidence="3" id="KW-1185">Reference proteome</keyword>
<dbReference type="InterPro" id="IPR050867">
    <property type="entry name" value="NiFe/NiFeSe_hydrgnase_LSU"/>
</dbReference>
<dbReference type="AlphaFoldDB" id="W0DT26"/>
<gene>
    <name evidence="2" type="ORF">THITH_06790</name>
</gene>
<dbReference type="RefSeq" id="WP_006748695.1">
    <property type="nucleotide sequence ID" value="NZ_CP007029.1"/>
</dbReference>
<reference evidence="2 3" key="1">
    <citation type="submission" date="2013-12" db="EMBL/GenBank/DDBJ databases">
        <authorList>
            <consortium name="DOE Joint Genome Institute"/>
            <person name="Muyzer G."/>
            <person name="Huntemann M."/>
            <person name="Han J."/>
            <person name="Chen A."/>
            <person name="Kyrpides N."/>
            <person name="Mavromatis K."/>
            <person name="Markowitz V."/>
            <person name="Palaniappan K."/>
            <person name="Ivanova N."/>
            <person name="Schaumberg A."/>
            <person name="Pati A."/>
            <person name="Liolios K."/>
            <person name="Nordberg H.P."/>
            <person name="Cantor M.N."/>
            <person name="Hua S.X."/>
            <person name="Woyke T."/>
        </authorList>
    </citation>
    <scope>NUCLEOTIDE SEQUENCE [LARGE SCALE GENOMIC DNA]</scope>
    <source>
        <strain evidence="2 3">ARh 1</strain>
    </source>
</reference>
<dbReference type="InterPro" id="IPR001501">
    <property type="entry name" value="Ni-dep_hyd_lsu"/>
</dbReference>
<feature type="binding site" evidence="1">
    <location>
        <position position="355"/>
    </location>
    <ligand>
        <name>Ni(2+)</name>
        <dbReference type="ChEBI" id="CHEBI:49786"/>
    </ligand>
</feature>
<accession>W0DT26</accession>
<dbReference type="OrthoDB" id="9157196at2"/>
<dbReference type="EMBL" id="CP007029">
    <property type="protein sequence ID" value="AHF00026.1"/>
    <property type="molecule type" value="Genomic_DNA"/>
</dbReference>
<dbReference type="STRING" id="713585.THITH_06790"/>
<proteinExistence type="predicted"/>
<dbReference type="PANTHER" id="PTHR42958">
    <property type="entry name" value="HYDROGENASE-2 LARGE CHAIN"/>
    <property type="match status" value="1"/>
</dbReference>
<keyword evidence="1" id="KW-0479">Metal-binding</keyword>
<dbReference type="Gene3D" id="1.10.645.10">
    <property type="entry name" value="Cytochrome-c3 Hydrogenase, chain B"/>
    <property type="match status" value="2"/>
</dbReference>
<dbReference type="InterPro" id="IPR029014">
    <property type="entry name" value="NiFe-Hase_large"/>
</dbReference>
<dbReference type="PANTHER" id="PTHR42958:SF4">
    <property type="entry name" value="HYDROGENASE EXPRESSION_FORMATION PROTEIN HUPK"/>
    <property type="match status" value="1"/>
</dbReference>
<dbReference type="Pfam" id="PF00374">
    <property type="entry name" value="NiFeSe_Hases"/>
    <property type="match status" value="1"/>
</dbReference>
<evidence type="ECO:0000313" key="2">
    <source>
        <dbReference type="EMBL" id="AHF00026.1"/>
    </source>
</evidence>
<organism evidence="2 3">
    <name type="scientific">Thioalkalivibrio paradoxus ARh 1</name>
    <dbReference type="NCBI Taxonomy" id="713585"/>
    <lineage>
        <taxon>Bacteria</taxon>
        <taxon>Pseudomonadati</taxon>
        <taxon>Pseudomonadota</taxon>
        <taxon>Gammaproteobacteria</taxon>
        <taxon>Chromatiales</taxon>
        <taxon>Ectothiorhodospiraceae</taxon>
        <taxon>Thioalkalivibrio</taxon>
    </lineage>
</organism>
<feature type="binding site" evidence="1">
    <location>
        <position position="312"/>
    </location>
    <ligand>
        <name>Mg(2+)</name>
        <dbReference type="ChEBI" id="CHEBI:18420"/>
    </ligand>
</feature>
<keyword evidence="1" id="KW-0460">Magnesium</keyword>
<name>W0DT26_9GAMM</name>